<feature type="chain" id="PRO_5047402211" evidence="2">
    <location>
        <begin position="26"/>
        <end position="145"/>
    </location>
</feature>
<name>A0ABP1PQA9_9HEXA</name>
<feature type="region of interest" description="Disordered" evidence="1">
    <location>
        <begin position="61"/>
        <end position="103"/>
    </location>
</feature>
<proteinExistence type="predicted"/>
<accession>A0ABP1PQA9</accession>
<dbReference type="EMBL" id="CAXLJM020000007">
    <property type="protein sequence ID" value="CAL8073242.1"/>
    <property type="molecule type" value="Genomic_DNA"/>
</dbReference>
<evidence type="ECO:0000256" key="2">
    <source>
        <dbReference type="SAM" id="SignalP"/>
    </source>
</evidence>
<feature type="compositionally biased region" description="Basic residues" evidence="1">
    <location>
        <begin position="77"/>
        <end position="88"/>
    </location>
</feature>
<dbReference type="Proteomes" id="UP001642540">
    <property type="component" value="Unassembled WGS sequence"/>
</dbReference>
<protein>
    <submittedName>
        <fullName evidence="3">Uncharacterized protein</fullName>
    </submittedName>
</protein>
<comment type="caution">
    <text evidence="3">The sequence shown here is derived from an EMBL/GenBank/DDBJ whole genome shotgun (WGS) entry which is preliminary data.</text>
</comment>
<keyword evidence="4" id="KW-1185">Reference proteome</keyword>
<organism evidence="3 4">
    <name type="scientific">Orchesella dallaii</name>
    <dbReference type="NCBI Taxonomy" id="48710"/>
    <lineage>
        <taxon>Eukaryota</taxon>
        <taxon>Metazoa</taxon>
        <taxon>Ecdysozoa</taxon>
        <taxon>Arthropoda</taxon>
        <taxon>Hexapoda</taxon>
        <taxon>Collembola</taxon>
        <taxon>Entomobryomorpha</taxon>
        <taxon>Entomobryoidea</taxon>
        <taxon>Orchesellidae</taxon>
        <taxon>Orchesellinae</taxon>
        <taxon>Orchesella</taxon>
    </lineage>
</organism>
<evidence type="ECO:0000313" key="4">
    <source>
        <dbReference type="Proteomes" id="UP001642540"/>
    </source>
</evidence>
<feature type="signal peptide" evidence="2">
    <location>
        <begin position="1"/>
        <end position="25"/>
    </location>
</feature>
<keyword evidence="2" id="KW-0732">Signal</keyword>
<evidence type="ECO:0000313" key="3">
    <source>
        <dbReference type="EMBL" id="CAL8073242.1"/>
    </source>
</evidence>
<evidence type="ECO:0000256" key="1">
    <source>
        <dbReference type="SAM" id="MobiDB-lite"/>
    </source>
</evidence>
<gene>
    <name evidence="3" type="ORF">ODALV1_LOCUS2552</name>
</gene>
<sequence>MDKLQKGYFITSVTLVSLLLGGTLALSSHDSSGVDSTSYEVIGMGAHSSHDNSHAHAAIISHTRQRRSPHIPSYHGGYHHRPHHHGHGYYHGGGGPSSSFTNSHSQAHAVSAQFGGKDWGAGFSGSAVSAGSGANNQHHYGYRRK</sequence>
<reference evidence="3 4" key="1">
    <citation type="submission" date="2024-08" db="EMBL/GenBank/DDBJ databases">
        <authorList>
            <person name="Cucini C."/>
            <person name="Frati F."/>
        </authorList>
    </citation>
    <scope>NUCLEOTIDE SEQUENCE [LARGE SCALE GENOMIC DNA]</scope>
</reference>